<dbReference type="InterPro" id="IPR003879">
    <property type="entry name" value="Butyrophylin_SPRY"/>
</dbReference>
<evidence type="ECO:0000259" key="1">
    <source>
        <dbReference type="PROSITE" id="PS50188"/>
    </source>
</evidence>
<dbReference type="EMBL" id="AFYH01100333">
    <property type="status" value="NOT_ANNOTATED_CDS"/>
    <property type="molecule type" value="Genomic_DNA"/>
</dbReference>
<dbReference type="PRINTS" id="PR01407">
    <property type="entry name" value="BUTYPHLNCDUF"/>
</dbReference>
<dbReference type="InterPro" id="IPR043136">
    <property type="entry name" value="B30.2/SPRY_sf"/>
</dbReference>
<dbReference type="EMBL" id="AFYH01100336">
    <property type="status" value="NOT_ANNOTATED_CDS"/>
    <property type="molecule type" value="Genomic_DNA"/>
</dbReference>
<dbReference type="InterPro" id="IPR006574">
    <property type="entry name" value="PRY"/>
</dbReference>
<accession>H3B4F7</accession>
<dbReference type="EMBL" id="AFYH01100335">
    <property type="status" value="NOT_ANNOTATED_CDS"/>
    <property type="molecule type" value="Genomic_DNA"/>
</dbReference>
<dbReference type="AlphaFoldDB" id="H3B4F7"/>
<dbReference type="PROSITE" id="PS50188">
    <property type="entry name" value="B302_SPRY"/>
    <property type="match status" value="1"/>
</dbReference>
<dbReference type="SUPFAM" id="SSF49899">
    <property type="entry name" value="Concanavalin A-like lectins/glucanases"/>
    <property type="match status" value="1"/>
</dbReference>
<dbReference type="InterPro" id="IPR003877">
    <property type="entry name" value="SPRY_dom"/>
</dbReference>
<dbReference type="InterPro" id="IPR013320">
    <property type="entry name" value="ConA-like_dom_sf"/>
</dbReference>
<dbReference type="Ensembl" id="ENSLACT00000016896.1">
    <property type="protein sequence ID" value="ENSLACP00000016778.1"/>
    <property type="gene ID" value="ENSLACG00000014779.1"/>
</dbReference>
<dbReference type="InterPro" id="IPR050143">
    <property type="entry name" value="TRIM/RBCC"/>
</dbReference>
<dbReference type="SMART" id="SM00589">
    <property type="entry name" value="PRY"/>
    <property type="match status" value="1"/>
</dbReference>
<dbReference type="InterPro" id="IPR001870">
    <property type="entry name" value="B30.2/SPRY"/>
</dbReference>
<evidence type="ECO:0000313" key="3">
    <source>
        <dbReference type="Proteomes" id="UP000008672"/>
    </source>
</evidence>
<sequence length="309" mass="35984">SQEIKTGKQINDEFRALHEFLCTEERCYMNCLEKEAKWKYQQMEQKIVGITMDITSLEDTIDDLKELIQEEDCIELMVGDRTEKKTKQNRKKSNCYNNIEPYVAKYLGSLTYRVWRKMQDIVRVVPITLDPNTASSSVLLTEGLAGILNNSILTQNHYLPENPERFEAYSCILGSKGFLRGYHCWDVDVRDAQRWNIGVAVASANRKMPISHESATGYWFISLSKAGRYAAHGLVLKLDKQPERIRVRLDCDRGTLSFTNTDDFSPIYTFSEKFTEKVYPYFFLGRREEDKDRSEQLRICPLNVCIYEK</sequence>
<evidence type="ECO:0000313" key="2">
    <source>
        <dbReference type="Ensembl" id="ENSLACP00000016778.1"/>
    </source>
</evidence>
<dbReference type="EMBL" id="AFYH01100339">
    <property type="status" value="NOT_ANNOTATED_CDS"/>
    <property type="molecule type" value="Genomic_DNA"/>
</dbReference>
<dbReference type="SMART" id="SM00449">
    <property type="entry name" value="SPRY"/>
    <property type="match status" value="1"/>
</dbReference>
<dbReference type="Pfam" id="PF13765">
    <property type="entry name" value="PRY"/>
    <property type="match status" value="1"/>
</dbReference>
<reference evidence="2" key="3">
    <citation type="submission" date="2025-09" db="UniProtKB">
        <authorList>
            <consortium name="Ensembl"/>
        </authorList>
    </citation>
    <scope>IDENTIFICATION</scope>
</reference>
<dbReference type="Pfam" id="PF00622">
    <property type="entry name" value="SPRY"/>
    <property type="match status" value="1"/>
</dbReference>
<organism evidence="2 3">
    <name type="scientific">Latimeria chalumnae</name>
    <name type="common">Coelacanth</name>
    <dbReference type="NCBI Taxonomy" id="7897"/>
    <lineage>
        <taxon>Eukaryota</taxon>
        <taxon>Metazoa</taxon>
        <taxon>Chordata</taxon>
        <taxon>Craniata</taxon>
        <taxon>Vertebrata</taxon>
        <taxon>Euteleostomi</taxon>
        <taxon>Coelacanthiformes</taxon>
        <taxon>Coelacanthidae</taxon>
        <taxon>Latimeria</taxon>
    </lineage>
</organism>
<dbReference type="PANTHER" id="PTHR24103">
    <property type="entry name" value="E3 UBIQUITIN-PROTEIN LIGASE TRIM"/>
    <property type="match status" value="1"/>
</dbReference>
<dbReference type="Gene3D" id="2.60.120.920">
    <property type="match status" value="1"/>
</dbReference>
<feature type="domain" description="B30.2/SPRY" evidence="1">
    <location>
        <begin position="107"/>
        <end position="302"/>
    </location>
</feature>
<dbReference type="EMBL" id="AFYH01100337">
    <property type="status" value="NOT_ANNOTATED_CDS"/>
    <property type="molecule type" value="Genomic_DNA"/>
</dbReference>
<proteinExistence type="predicted"/>
<protein>
    <recommendedName>
        <fullName evidence="1">B30.2/SPRY domain-containing protein</fullName>
    </recommendedName>
</protein>
<dbReference type="GeneTree" id="ENSGT01030000234583"/>
<dbReference type="Proteomes" id="UP000008672">
    <property type="component" value="Unassembled WGS sequence"/>
</dbReference>
<reference evidence="2" key="2">
    <citation type="submission" date="2025-08" db="UniProtKB">
        <authorList>
            <consortium name="Ensembl"/>
        </authorList>
    </citation>
    <scope>IDENTIFICATION</scope>
</reference>
<reference evidence="3" key="1">
    <citation type="submission" date="2011-08" db="EMBL/GenBank/DDBJ databases">
        <title>The draft genome of Latimeria chalumnae.</title>
        <authorList>
            <person name="Di Palma F."/>
            <person name="Alfoldi J."/>
            <person name="Johnson J."/>
            <person name="Berlin A."/>
            <person name="Gnerre S."/>
            <person name="Jaffe D."/>
            <person name="MacCallum I."/>
            <person name="Young S."/>
            <person name="Walker B.J."/>
            <person name="Lander E."/>
            <person name="Lindblad-Toh K."/>
        </authorList>
    </citation>
    <scope>NUCLEOTIDE SEQUENCE [LARGE SCALE GENOMIC DNA]</scope>
    <source>
        <strain evidence="3">Wild caught</strain>
    </source>
</reference>
<dbReference type="EMBL" id="AFYH01100334">
    <property type="status" value="NOT_ANNOTATED_CDS"/>
    <property type="molecule type" value="Genomic_DNA"/>
</dbReference>
<dbReference type="HOGENOM" id="CLU_013137_0_0_1"/>
<keyword evidence="3" id="KW-1185">Reference proteome</keyword>
<name>H3B4F7_LATCH</name>
<dbReference type="EMBL" id="AFYH01100340">
    <property type="status" value="NOT_ANNOTATED_CDS"/>
    <property type="molecule type" value="Genomic_DNA"/>
</dbReference>
<dbReference type="EMBL" id="AFYH01100338">
    <property type="status" value="NOT_ANNOTATED_CDS"/>
    <property type="molecule type" value="Genomic_DNA"/>
</dbReference>